<evidence type="ECO:0000256" key="4">
    <source>
        <dbReference type="ARBA" id="ARBA00023004"/>
    </source>
</evidence>
<dbReference type="GO" id="GO:0046872">
    <property type="term" value="F:metal ion binding"/>
    <property type="evidence" value="ECO:0007669"/>
    <property type="project" value="UniProtKB-KW"/>
</dbReference>
<evidence type="ECO:0000259" key="7">
    <source>
        <dbReference type="PROSITE" id="PS51918"/>
    </source>
</evidence>
<keyword evidence="2 6" id="KW-0949">S-adenosyl-L-methionine</keyword>
<dbReference type="Pfam" id="PF04055">
    <property type="entry name" value="Radical_SAM"/>
    <property type="match status" value="1"/>
</dbReference>
<feature type="binding site" evidence="6">
    <location>
        <position position="84"/>
    </location>
    <ligand>
        <name>[4Fe-4S] cluster</name>
        <dbReference type="ChEBI" id="CHEBI:49883"/>
        <note>4Fe-4S-S-AdoMet</note>
    </ligand>
</feature>
<dbReference type="GO" id="GO:0016829">
    <property type="term" value="F:lyase activity"/>
    <property type="evidence" value="ECO:0007669"/>
    <property type="project" value="UniProtKB-KW"/>
</dbReference>
<evidence type="ECO:0000313" key="9">
    <source>
        <dbReference type="Proteomes" id="UP000280881"/>
    </source>
</evidence>
<protein>
    <submittedName>
        <fullName evidence="8">Pyruvate formate lyase activating enzyme</fullName>
    </submittedName>
</protein>
<dbReference type="AlphaFoldDB" id="A0A420W9H3"/>
<keyword evidence="3 6" id="KW-0479">Metal-binding</keyword>
<evidence type="ECO:0000256" key="1">
    <source>
        <dbReference type="ARBA" id="ARBA00022485"/>
    </source>
</evidence>
<organism evidence="8 9">
    <name type="scientific">Thermovibrio guaymasensis</name>
    <dbReference type="NCBI Taxonomy" id="240167"/>
    <lineage>
        <taxon>Bacteria</taxon>
        <taxon>Pseudomonadati</taxon>
        <taxon>Aquificota</taxon>
        <taxon>Aquificia</taxon>
        <taxon>Desulfurobacteriales</taxon>
        <taxon>Desulfurobacteriaceae</taxon>
        <taxon>Thermovibrio</taxon>
    </lineage>
</organism>
<dbReference type="InterPro" id="IPR027596">
    <property type="entry name" value="AmmeMemoSam_rS"/>
</dbReference>
<evidence type="ECO:0000256" key="3">
    <source>
        <dbReference type="ARBA" id="ARBA00022723"/>
    </source>
</evidence>
<dbReference type="PANTHER" id="PTHR30352">
    <property type="entry name" value="PYRUVATE FORMATE-LYASE-ACTIVATING ENZYME"/>
    <property type="match status" value="1"/>
</dbReference>
<dbReference type="PIRSF" id="PIRSF004869">
    <property type="entry name" value="PflX_prd"/>
    <property type="match status" value="1"/>
</dbReference>
<dbReference type="OrthoDB" id="9778883at2"/>
<evidence type="ECO:0000256" key="2">
    <source>
        <dbReference type="ARBA" id="ARBA00022691"/>
    </source>
</evidence>
<dbReference type="NCBIfam" id="TIGR04337">
    <property type="entry name" value="AmmeMemoSam_rS"/>
    <property type="match status" value="1"/>
</dbReference>
<comment type="caution">
    <text evidence="8">The sequence shown here is derived from an EMBL/GenBank/DDBJ whole genome shotgun (WGS) entry which is preliminary data.</text>
</comment>
<feature type="binding site" evidence="6">
    <location>
        <position position="91"/>
    </location>
    <ligand>
        <name>[4Fe-4S] cluster</name>
        <dbReference type="ChEBI" id="CHEBI:49883"/>
        <note>4Fe-4S-S-AdoMet</note>
    </ligand>
</feature>
<dbReference type="InterPro" id="IPR013785">
    <property type="entry name" value="Aldolase_TIM"/>
</dbReference>
<dbReference type="SFLD" id="SFLDG01101">
    <property type="entry name" value="Uncharacterised_Radical_SAM_Su"/>
    <property type="match status" value="1"/>
</dbReference>
<dbReference type="SUPFAM" id="SSF102114">
    <property type="entry name" value="Radical SAM enzymes"/>
    <property type="match status" value="1"/>
</dbReference>
<dbReference type="InterPro" id="IPR016431">
    <property type="entry name" value="Pyrv-formate_lyase-activ_prd"/>
</dbReference>
<dbReference type="InterPro" id="IPR034457">
    <property type="entry name" value="Organic_radical-activating"/>
</dbReference>
<feature type="binding site" evidence="6">
    <location>
        <position position="88"/>
    </location>
    <ligand>
        <name>[4Fe-4S] cluster</name>
        <dbReference type="ChEBI" id="CHEBI:49883"/>
        <note>4Fe-4S-S-AdoMet</note>
    </ligand>
</feature>
<proteinExistence type="predicted"/>
<dbReference type="Gene3D" id="3.20.20.70">
    <property type="entry name" value="Aldolase class I"/>
    <property type="match status" value="1"/>
</dbReference>
<evidence type="ECO:0000256" key="6">
    <source>
        <dbReference type="PIRSR" id="PIRSR004869-50"/>
    </source>
</evidence>
<dbReference type="PROSITE" id="PS51918">
    <property type="entry name" value="RADICAL_SAM"/>
    <property type="match status" value="1"/>
</dbReference>
<reference evidence="8 9" key="1">
    <citation type="submission" date="2018-10" db="EMBL/GenBank/DDBJ databases">
        <title>Genomic Encyclopedia of Type Strains, Phase IV (KMG-IV): sequencing the most valuable type-strain genomes for metagenomic binning, comparative biology and taxonomic classification.</title>
        <authorList>
            <person name="Goeker M."/>
        </authorList>
    </citation>
    <scope>NUCLEOTIDE SEQUENCE [LARGE SCALE GENOMIC DNA]</scope>
    <source>
        <strain evidence="8 9">DSM 15521</strain>
    </source>
</reference>
<gene>
    <name evidence="8" type="ORF">C7457_0810</name>
</gene>
<dbReference type="InterPro" id="IPR007197">
    <property type="entry name" value="rSAM"/>
</dbReference>
<evidence type="ECO:0000313" key="8">
    <source>
        <dbReference type="EMBL" id="RKQ63922.1"/>
    </source>
</evidence>
<keyword evidence="5 6" id="KW-0411">Iron-sulfur</keyword>
<keyword evidence="1" id="KW-0004">4Fe-4S</keyword>
<feature type="domain" description="Radical SAM core" evidence="7">
    <location>
        <begin position="69"/>
        <end position="288"/>
    </location>
</feature>
<keyword evidence="4 6" id="KW-0408">Iron</keyword>
<accession>A0A420W9H3</accession>
<keyword evidence="9" id="KW-1185">Reference proteome</keyword>
<evidence type="ECO:0000256" key="5">
    <source>
        <dbReference type="ARBA" id="ARBA00023014"/>
    </source>
</evidence>
<dbReference type="InterPro" id="IPR058240">
    <property type="entry name" value="rSAM_sf"/>
</dbReference>
<name>A0A420W9H3_9BACT</name>
<keyword evidence="8" id="KW-0456">Lyase</keyword>
<dbReference type="Proteomes" id="UP000280881">
    <property type="component" value="Unassembled WGS sequence"/>
</dbReference>
<dbReference type="CDD" id="cd01335">
    <property type="entry name" value="Radical_SAM"/>
    <property type="match status" value="1"/>
</dbReference>
<comment type="cofactor">
    <cofactor evidence="6">
        <name>[4Fe-4S] cluster</name>
        <dbReference type="ChEBI" id="CHEBI:49883"/>
    </cofactor>
    <text evidence="6">Binds 1 [4Fe-4S] cluster. The cluster is coordinated with 3 cysteines and an exchangeable S-adenosyl-L-methionine.</text>
</comment>
<dbReference type="SFLD" id="SFLDS00029">
    <property type="entry name" value="Radical_SAM"/>
    <property type="match status" value="1"/>
</dbReference>
<keyword evidence="8" id="KW-0670">Pyruvate</keyword>
<dbReference type="EMBL" id="RBIE01000001">
    <property type="protein sequence ID" value="RKQ63922.1"/>
    <property type="molecule type" value="Genomic_DNA"/>
</dbReference>
<dbReference type="RefSeq" id="WP_121170234.1">
    <property type="nucleotide sequence ID" value="NZ_RBIE01000001.1"/>
</dbReference>
<sequence>MPTLTAKYWEPLEGGKVKCTLCPRECTIPPRGKGFCLVRQNKDRKLVTTVYSEITSANYDPVEKKPLYHFHPGRVIFSIGTNGCNLDCKSCQNWEIARQDTPHIRQVFTPEMAVEYAGKYDSVGIAYTYNDPIIWFEFVKDTAEKVKEAGLKNVMVTNGNINIDALRELLPLIDAFNVDLKGMDREYYLKFSSFPNPNVWKVCEEIKKAGKHLELTKLIVPGFDEFTPEYFERFAKWVAENLGREVPMHYSRFFPAYKLLNTPPTPVEVIDMAYDVSKEYLYYVYVGNVIEPERESTYCPKCGTLLVRRVGYNTEVLFTPDGKCPECGRPVDFVF</sequence>
<dbReference type="PANTHER" id="PTHR30352:SF5">
    <property type="entry name" value="PYRUVATE FORMATE-LYASE 1-ACTIVATING ENZYME"/>
    <property type="match status" value="1"/>
</dbReference>
<dbReference type="GO" id="GO:0051539">
    <property type="term" value="F:4 iron, 4 sulfur cluster binding"/>
    <property type="evidence" value="ECO:0007669"/>
    <property type="project" value="UniProtKB-KW"/>
</dbReference>